<sequence>MWANCIGQIAAVWQPLDALVLLGPAAQGVFDPRLAAFTQLYILQADLNVLGIPAEQIRCKILNYDQWAQLVLTYQRHISWK</sequence>
<gene>
    <name evidence="1" type="ORF">BKE30_14160</name>
</gene>
<comment type="caution">
    <text evidence="1">The sequence shown here is derived from an EMBL/GenBank/DDBJ whole genome shotgun (WGS) entry which is preliminary data.</text>
</comment>
<organism evidence="1 2">
    <name type="scientific">Alkanindiges hydrocarboniclasticus</name>
    <dbReference type="NCBI Taxonomy" id="1907941"/>
    <lineage>
        <taxon>Bacteria</taxon>
        <taxon>Pseudomonadati</taxon>
        <taxon>Pseudomonadota</taxon>
        <taxon>Gammaproteobacteria</taxon>
        <taxon>Moraxellales</taxon>
        <taxon>Moraxellaceae</taxon>
        <taxon>Alkanindiges</taxon>
    </lineage>
</organism>
<dbReference type="Gene3D" id="3.40.1260.10">
    <property type="entry name" value="DsrEFH-like"/>
    <property type="match status" value="1"/>
</dbReference>
<dbReference type="EMBL" id="MLCN01000048">
    <property type="protein sequence ID" value="ONG37610.1"/>
    <property type="molecule type" value="Genomic_DNA"/>
</dbReference>
<evidence type="ECO:0008006" key="3">
    <source>
        <dbReference type="Google" id="ProtNLM"/>
    </source>
</evidence>
<reference evidence="1 2" key="1">
    <citation type="submission" date="2016-10" db="EMBL/GenBank/DDBJ databases">
        <title>Draft Genome sequence of Alkanindiges sp. strain H1.</title>
        <authorList>
            <person name="Subhash Y."/>
            <person name="Lee S."/>
        </authorList>
    </citation>
    <scope>NUCLEOTIDE SEQUENCE [LARGE SCALE GENOMIC DNA]</scope>
    <source>
        <strain evidence="1 2">H1</strain>
    </source>
</reference>
<protein>
    <recommendedName>
        <fullName evidence="3">Sulfurtransferase complex subunit TusB</fullName>
    </recommendedName>
</protein>
<accession>A0A1S8CR66</accession>
<evidence type="ECO:0000313" key="2">
    <source>
        <dbReference type="Proteomes" id="UP000192132"/>
    </source>
</evidence>
<proteinExistence type="predicted"/>
<dbReference type="STRING" id="1907941.BKE30_14160"/>
<evidence type="ECO:0000313" key="1">
    <source>
        <dbReference type="EMBL" id="ONG37610.1"/>
    </source>
</evidence>
<dbReference type="Proteomes" id="UP000192132">
    <property type="component" value="Unassembled WGS sequence"/>
</dbReference>
<keyword evidence="2" id="KW-1185">Reference proteome</keyword>
<dbReference type="AlphaFoldDB" id="A0A1S8CR66"/>
<dbReference type="SUPFAM" id="SSF75169">
    <property type="entry name" value="DsrEFH-like"/>
    <property type="match status" value="1"/>
</dbReference>
<name>A0A1S8CR66_9GAMM</name>
<dbReference type="InterPro" id="IPR027396">
    <property type="entry name" value="DsrEFH-like"/>
</dbReference>